<gene>
    <name evidence="3" type="ORF">PVAP13_6KG016901</name>
</gene>
<feature type="compositionally biased region" description="Low complexity" evidence="1">
    <location>
        <begin position="141"/>
        <end position="168"/>
    </location>
</feature>
<keyword evidence="2" id="KW-0732">Signal</keyword>
<protein>
    <submittedName>
        <fullName evidence="3">Uncharacterized protein</fullName>
    </submittedName>
</protein>
<dbReference type="Proteomes" id="UP000823388">
    <property type="component" value="Chromosome 6K"/>
</dbReference>
<evidence type="ECO:0000256" key="1">
    <source>
        <dbReference type="SAM" id="MobiDB-lite"/>
    </source>
</evidence>
<dbReference type="AlphaFoldDB" id="A0A8T0R6I9"/>
<dbReference type="EMBL" id="CM029047">
    <property type="protein sequence ID" value="KAG2581154.1"/>
    <property type="molecule type" value="Genomic_DNA"/>
</dbReference>
<name>A0A8T0R6I9_PANVG</name>
<proteinExistence type="predicted"/>
<feature type="region of interest" description="Disordered" evidence="1">
    <location>
        <begin position="39"/>
        <end position="70"/>
    </location>
</feature>
<accession>A0A8T0R6I9</accession>
<sequence length="232" mass="24483">MVRTPISAILLFTIVPLSSSSLDISLPLLSSSLPQHLLPSSIPRHPPPFPGTAGAGEPPPPGACASASRRRSGQALVGRVGEPLCAARRKGRGLAIHRRLAPARARAPTAAWHGKPRPGSSGARRQAGEPLCAARRKGRGRSPSCGPARARPASRSPARGLGCSPPCAARRKGRRRPPPCGPARARPANRSQARGMGRLPPWQGRASNGEGRRVFVCEFLFRAIVLVNFCVM</sequence>
<evidence type="ECO:0000313" key="3">
    <source>
        <dbReference type="EMBL" id="KAG2581154.1"/>
    </source>
</evidence>
<comment type="caution">
    <text evidence="3">The sequence shown here is derived from an EMBL/GenBank/DDBJ whole genome shotgun (WGS) entry which is preliminary data.</text>
</comment>
<evidence type="ECO:0000256" key="2">
    <source>
        <dbReference type="SAM" id="SignalP"/>
    </source>
</evidence>
<feature type="region of interest" description="Disordered" evidence="1">
    <location>
        <begin position="105"/>
        <end position="205"/>
    </location>
</feature>
<feature type="signal peptide" evidence="2">
    <location>
        <begin position="1"/>
        <end position="20"/>
    </location>
</feature>
<keyword evidence="4" id="KW-1185">Reference proteome</keyword>
<organism evidence="3 4">
    <name type="scientific">Panicum virgatum</name>
    <name type="common">Blackwell switchgrass</name>
    <dbReference type="NCBI Taxonomy" id="38727"/>
    <lineage>
        <taxon>Eukaryota</taxon>
        <taxon>Viridiplantae</taxon>
        <taxon>Streptophyta</taxon>
        <taxon>Embryophyta</taxon>
        <taxon>Tracheophyta</taxon>
        <taxon>Spermatophyta</taxon>
        <taxon>Magnoliopsida</taxon>
        <taxon>Liliopsida</taxon>
        <taxon>Poales</taxon>
        <taxon>Poaceae</taxon>
        <taxon>PACMAD clade</taxon>
        <taxon>Panicoideae</taxon>
        <taxon>Panicodae</taxon>
        <taxon>Paniceae</taxon>
        <taxon>Panicinae</taxon>
        <taxon>Panicum</taxon>
        <taxon>Panicum sect. Hiantes</taxon>
    </lineage>
</organism>
<reference evidence="3 4" key="1">
    <citation type="submission" date="2020-05" db="EMBL/GenBank/DDBJ databases">
        <title>WGS assembly of Panicum virgatum.</title>
        <authorList>
            <person name="Lovell J.T."/>
            <person name="Jenkins J."/>
            <person name="Shu S."/>
            <person name="Juenger T.E."/>
            <person name="Schmutz J."/>
        </authorList>
    </citation>
    <scope>NUCLEOTIDE SEQUENCE [LARGE SCALE GENOMIC DNA]</scope>
    <source>
        <strain evidence="4">cv. AP13</strain>
    </source>
</reference>
<evidence type="ECO:0000313" key="4">
    <source>
        <dbReference type="Proteomes" id="UP000823388"/>
    </source>
</evidence>
<feature type="chain" id="PRO_5035766655" evidence="2">
    <location>
        <begin position="21"/>
        <end position="232"/>
    </location>
</feature>